<evidence type="ECO:0000313" key="19">
    <source>
        <dbReference type="Proteomes" id="UP000235965"/>
    </source>
</evidence>
<dbReference type="STRING" id="105785.A0A2J7RDL3"/>
<keyword evidence="16" id="KW-1015">Disulfide bond</keyword>
<comment type="caution">
    <text evidence="18">The sequence shown here is derived from an EMBL/GenBank/DDBJ whole genome shotgun (WGS) entry which is preliminary data.</text>
</comment>
<sequence>MYTIYKYILFHFLPLALDSFSSLNRNKMIIILLSATLLATLAAGQSQDSCYADQTDPYILFGTATPYEAVSNTNASYVYIDKCEAKQFWIISRHGTRYADADEVDELKDLYDLQEKIIKNHEKDGSGSLCAKDLENLKLWTLQVVSNVKSDLTPQGYNDLYRLGERFKSRFPALFKQTVTKDSFKVQFTTKQRTAASAIAFVDGLFGTGMGLEFPEALEDDMLIKPYASCKKWEKDVEENKDTTKQMKKFEDGSTVTTLVGSVSKRLGFSKTLDLDDILLMYSACRYDKAWHLDKVSPWCAAFTEDDLKALEYIEDLELYYSTGYGNDLNKKVGCPPVKDFIDRFSDIEKGEQQPAGVLYFTHHEMILLVLTSLGFDKDKEALTSSNYDQMSGREWRSSFISPFTANLAAVFFKCDAGEPYRVQLYFNEHLLDINGCDQGLCDWSYFKQQFGSISSSCNLDFC</sequence>
<dbReference type="EMBL" id="NEVH01005288">
    <property type="protein sequence ID" value="PNF38919.1"/>
    <property type="molecule type" value="Genomic_DNA"/>
</dbReference>
<dbReference type="PANTHER" id="PTHR20963">
    <property type="entry name" value="MULTIPLE INOSITOL POLYPHOSPHATE PHOSPHATASE-RELATED"/>
    <property type="match status" value="1"/>
</dbReference>
<evidence type="ECO:0000256" key="1">
    <source>
        <dbReference type="ARBA" id="ARBA00004236"/>
    </source>
</evidence>
<dbReference type="PIRSF" id="PIRSF000894">
    <property type="entry name" value="Acid_phosphatase"/>
    <property type="match status" value="1"/>
</dbReference>
<evidence type="ECO:0000313" key="18">
    <source>
        <dbReference type="EMBL" id="PNF38919.1"/>
    </source>
</evidence>
<dbReference type="SUPFAM" id="SSF53254">
    <property type="entry name" value="Phosphoglycerate mutase-like"/>
    <property type="match status" value="1"/>
</dbReference>
<keyword evidence="7 17" id="KW-0732">Signal</keyword>
<comment type="subcellular location">
    <subcellularLocation>
        <location evidence="1">Cell membrane</location>
    </subcellularLocation>
</comment>
<name>A0A2J7RDL3_9NEOP</name>
<keyword evidence="6" id="KW-1003">Cell membrane</keyword>
<dbReference type="FunCoup" id="A0A2J7RDL3">
    <property type="interactions" value="122"/>
</dbReference>
<evidence type="ECO:0000256" key="13">
    <source>
        <dbReference type="ARBA" id="ARBA00043671"/>
    </source>
</evidence>
<feature type="chain" id="PRO_5014440953" description="Multiple inositol polyphosphate phosphatase 1" evidence="17">
    <location>
        <begin position="45"/>
        <end position="463"/>
    </location>
</feature>
<protein>
    <recommendedName>
        <fullName evidence="5">Multiple inositol polyphosphate phosphatase 1</fullName>
        <ecNumber evidence="4">3.1.3.62</ecNumber>
        <ecNumber evidence="3">3.1.3.80</ecNumber>
    </recommendedName>
    <alternativeName>
        <fullName evidence="11">2,3-bisphosphoglycerate 3-phosphatase</fullName>
    </alternativeName>
</protein>
<evidence type="ECO:0000256" key="4">
    <source>
        <dbReference type="ARBA" id="ARBA00013040"/>
    </source>
</evidence>
<dbReference type="AlphaFoldDB" id="A0A2J7RDL3"/>
<dbReference type="GO" id="GO:0034417">
    <property type="term" value="F:bisphosphoglycerate 3-phosphatase activity"/>
    <property type="evidence" value="ECO:0007669"/>
    <property type="project" value="UniProtKB-EC"/>
</dbReference>
<comment type="catalytic activity">
    <reaction evidence="15">
        <text>(2R)-2,3-bisphosphoglycerate + H2O = (2R)-2-phosphoglycerate + phosphate</text>
        <dbReference type="Rhea" id="RHEA:27381"/>
        <dbReference type="ChEBI" id="CHEBI:15377"/>
        <dbReference type="ChEBI" id="CHEBI:43474"/>
        <dbReference type="ChEBI" id="CHEBI:58248"/>
        <dbReference type="ChEBI" id="CHEBI:58289"/>
        <dbReference type="EC" id="3.1.3.80"/>
    </reaction>
    <physiologicalReaction direction="left-to-right" evidence="15">
        <dbReference type="Rhea" id="RHEA:27382"/>
    </physiologicalReaction>
</comment>
<dbReference type="FunFam" id="3.40.50.1240:FF:000014">
    <property type="entry name" value="Multiple inositol polyphosphate phosphatase 1"/>
    <property type="match status" value="1"/>
</dbReference>
<comment type="catalytic activity">
    <reaction evidence="13">
        <text>1D-myo-inositol 1,2,4,5,6-pentakisphosphate + H2O = 1D-myo-inositol 1,2,5,6-tetrakisphosphate + phosphate</text>
        <dbReference type="Rhea" id="RHEA:77115"/>
        <dbReference type="ChEBI" id="CHEBI:15377"/>
        <dbReference type="ChEBI" id="CHEBI:43474"/>
        <dbReference type="ChEBI" id="CHEBI:57798"/>
        <dbReference type="ChEBI" id="CHEBI:195535"/>
        <dbReference type="EC" id="3.1.3.62"/>
    </reaction>
    <physiologicalReaction direction="left-to-right" evidence="13">
        <dbReference type="Rhea" id="RHEA:77116"/>
    </physiologicalReaction>
</comment>
<reference evidence="18 19" key="1">
    <citation type="submission" date="2017-12" db="EMBL/GenBank/DDBJ databases">
        <title>Hemimetabolous genomes reveal molecular basis of termite eusociality.</title>
        <authorList>
            <person name="Harrison M.C."/>
            <person name="Jongepier E."/>
            <person name="Robertson H.M."/>
            <person name="Arning N."/>
            <person name="Bitard-Feildel T."/>
            <person name="Chao H."/>
            <person name="Childers C.P."/>
            <person name="Dinh H."/>
            <person name="Doddapaneni H."/>
            <person name="Dugan S."/>
            <person name="Gowin J."/>
            <person name="Greiner C."/>
            <person name="Han Y."/>
            <person name="Hu H."/>
            <person name="Hughes D.S.T."/>
            <person name="Huylmans A.-K."/>
            <person name="Kemena C."/>
            <person name="Kremer L.P.M."/>
            <person name="Lee S.L."/>
            <person name="Lopez-Ezquerra A."/>
            <person name="Mallet L."/>
            <person name="Monroy-Kuhn J.M."/>
            <person name="Moser A."/>
            <person name="Murali S.C."/>
            <person name="Muzny D.M."/>
            <person name="Otani S."/>
            <person name="Piulachs M.-D."/>
            <person name="Poelchau M."/>
            <person name="Qu J."/>
            <person name="Schaub F."/>
            <person name="Wada-Katsumata A."/>
            <person name="Worley K.C."/>
            <person name="Xie Q."/>
            <person name="Ylla G."/>
            <person name="Poulsen M."/>
            <person name="Gibbs R.A."/>
            <person name="Schal C."/>
            <person name="Richards S."/>
            <person name="Belles X."/>
            <person name="Korb J."/>
            <person name="Bornberg-Bauer E."/>
        </authorList>
    </citation>
    <scope>NUCLEOTIDE SEQUENCE [LARGE SCALE GENOMIC DNA]</scope>
    <source>
        <tissue evidence="18">Whole body</tissue>
    </source>
</reference>
<evidence type="ECO:0000256" key="15">
    <source>
        <dbReference type="ARBA" id="ARBA00043832"/>
    </source>
</evidence>
<keyword evidence="19" id="KW-1185">Reference proteome</keyword>
<dbReference type="Proteomes" id="UP000235965">
    <property type="component" value="Unassembled WGS sequence"/>
</dbReference>
<evidence type="ECO:0000256" key="14">
    <source>
        <dbReference type="ARBA" id="ARBA00043691"/>
    </source>
</evidence>
<dbReference type="GO" id="GO:0052745">
    <property type="term" value="F:inositol phosphate phosphatase activity"/>
    <property type="evidence" value="ECO:0007669"/>
    <property type="project" value="TreeGrafter"/>
</dbReference>
<evidence type="ECO:0000256" key="11">
    <source>
        <dbReference type="ARBA" id="ARBA00031642"/>
    </source>
</evidence>
<feature type="disulfide bond" evidence="16">
    <location>
        <begin position="285"/>
        <end position="300"/>
    </location>
</feature>
<dbReference type="Gene3D" id="3.40.50.1240">
    <property type="entry name" value="Phosphoglycerate mutase-like"/>
    <property type="match status" value="1"/>
</dbReference>
<feature type="disulfide bond" evidence="16">
    <location>
        <begin position="437"/>
        <end position="442"/>
    </location>
</feature>
<evidence type="ECO:0000256" key="17">
    <source>
        <dbReference type="SAM" id="SignalP"/>
    </source>
</evidence>
<evidence type="ECO:0000256" key="3">
    <source>
        <dbReference type="ARBA" id="ARBA00012976"/>
    </source>
</evidence>
<evidence type="ECO:0000256" key="16">
    <source>
        <dbReference type="PIRSR" id="PIRSR000894-2"/>
    </source>
</evidence>
<dbReference type="CDD" id="cd07061">
    <property type="entry name" value="HP_HAP_like"/>
    <property type="match status" value="1"/>
</dbReference>
<keyword evidence="8" id="KW-0378">Hydrolase</keyword>
<proteinExistence type="inferred from homology"/>
<dbReference type="GO" id="GO:0003993">
    <property type="term" value="F:acid phosphatase activity"/>
    <property type="evidence" value="ECO:0007669"/>
    <property type="project" value="TreeGrafter"/>
</dbReference>
<keyword evidence="10" id="KW-0325">Glycoprotein</keyword>
<dbReference type="InterPro" id="IPR016274">
    <property type="entry name" value="Histidine_acid_Pase_euk"/>
</dbReference>
<dbReference type="EC" id="3.1.3.62" evidence="4"/>
<evidence type="ECO:0000256" key="10">
    <source>
        <dbReference type="ARBA" id="ARBA00023180"/>
    </source>
</evidence>
<evidence type="ECO:0000256" key="7">
    <source>
        <dbReference type="ARBA" id="ARBA00022729"/>
    </source>
</evidence>
<comment type="similarity">
    <text evidence="2">Belongs to the histidine acid phosphatase family. MINPP1 subfamily.</text>
</comment>
<evidence type="ECO:0000256" key="6">
    <source>
        <dbReference type="ARBA" id="ARBA00022475"/>
    </source>
</evidence>
<dbReference type="OrthoDB" id="6509975at2759"/>
<dbReference type="InterPro" id="IPR000560">
    <property type="entry name" value="His_Pase_clade-2"/>
</dbReference>
<evidence type="ECO:0000256" key="2">
    <source>
        <dbReference type="ARBA" id="ARBA00008422"/>
    </source>
</evidence>
<evidence type="ECO:0000256" key="9">
    <source>
        <dbReference type="ARBA" id="ARBA00023136"/>
    </source>
</evidence>
<comment type="catalytic activity">
    <reaction evidence="12">
        <text>1D-myo-inositol 1,2,5,6-tetrakisphosphate + H2O = 1D-myo-inositol 1,2,6-trisphosphate + phosphate</text>
        <dbReference type="Rhea" id="RHEA:77119"/>
        <dbReference type="ChEBI" id="CHEBI:15377"/>
        <dbReference type="ChEBI" id="CHEBI:43474"/>
        <dbReference type="ChEBI" id="CHEBI:195535"/>
        <dbReference type="ChEBI" id="CHEBI:195537"/>
        <dbReference type="EC" id="3.1.3.62"/>
    </reaction>
    <physiologicalReaction direction="left-to-right" evidence="12">
        <dbReference type="Rhea" id="RHEA:77120"/>
    </physiologicalReaction>
</comment>
<accession>A0A2J7RDL3</accession>
<feature type="disulfide bond" evidence="16">
    <location>
        <begin position="83"/>
        <end position="415"/>
    </location>
</feature>
<dbReference type="InParanoid" id="A0A2J7RDL3"/>
<evidence type="ECO:0000256" key="5">
    <source>
        <dbReference type="ARBA" id="ARBA00018097"/>
    </source>
</evidence>
<keyword evidence="9" id="KW-0472">Membrane</keyword>
<feature type="signal peptide" evidence="17">
    <location>
        <begin position="1"/>
        <end position="44"/>
    </location>
</feature>
<comment type="catalytic activity">
    <reaction evidence="14">
        <text>1D-myo-inositol hexakisphosphate + H2O = 1D-myo-inositol 1,2,4,5,6-pentakisphosphate + phosphate</text>
        <dbReference type="Rhea" id="RHEA:16989"/>
        <dbReference type="ChEBI" id="CHEBI:15377"/>
        <dbReference type="ChEBI" id="CHEBI:43474"/>
        <dbReference type="ChEBI" id="CHEBI:57798"/>
        <dbReference type="ChEBI" id="CHEBI:58130"/>
        <dbReference type="EC" id="3.1.3.62"/>
    </reaction>
    <physiologicalReaction direction="left-to-right" evidence="14">
        <dbReference type="Rhea" id="RHEA:16990"/>
    </physiologicalReaction>
</comment>
<evidence type="ECO:0000256" key="8">
    <source>
        <dbReference type="ARBA" id="ARBA00022801"/>
    </source>
</evidence>
<dbReference type="GO" id="GO:0005886">
    <property type="term" value="C:plasma membrane"/>
    <property type="evidence" value="ECO:0007669"/>
    <property type="project" value="UniProtKB-SubCell"/>
</dbReference>
<gene>
    <name evidence="18" type="ORF">B7P43_G07444</name>
</gene>
<dbReference type="PANTHER" id="PTHR20963:SF8">
    <property type="entry name" value="MULTIPLE INOSITOL POLYPHOSPHATE PHOSPHATASE 1"/>
    <property type="match status" value="1"/>
</dbReference>
<dbReference type="Pfam" id="PF00328">
    <property type="entry name" value="His_Phos_2"/>
    <property type="match status" value="1"/>
</dbReference>
<dbReference type="InterPro" id="IPR029033">
    <property type="entry name" value="His_PPase_superfam"/>
</dbReference>
<dbReference type="EC" id="3.1.3.80" evidence="3"/>
<evidence type="ECO:0000256" key="12">
    <source>
        <dbReference type="ARBA" id="ARBA00043668"/>
    </source>
</evidence>
<organism evidence="18 19">
    <name type="scientific">Cryptotermes secundus</name>
    <dbReference type="NCBI Taxonomy" id="105785"/>
    <lineage>
        <taxon>Eukaryota</taxon>
        <taxon>Metazoa</taxon>
        <taxon>Ecdysozoa</taxon>
        <taxon>Arthropoda</taxon>
        <taxon>Hexapoda</taxon>
        <taxon>Insecta</taxon>
        <taxon>Pterygota</taxon>
        <taxon>Neoptera</taxon>
        <taxon>Polyneoptera</taxon>
        <taxon>Dictyoptera</taxon>
        <taxon>Blattodea</taxon>
        <taxon>Blattoidea</taxon>
        <taxon>Termitoidae</taxon>
        <taxon>Kalotermitidae</taxon>
        <taxon>Cryptotermitinae</taxon>
        <taxon>Cryptotermes</taxon>
    </lineage>
</organism>